<keyword evidence="10 12" id="KW-0472">Membrane</keyword>
<dbReference type="Gene3D" id="3.40.50.11660">
    <property type="entry name" value="Glycosyl transferase family 10, C-terminal domain"/>
    <property type="match status" value="1"/>
</dbReference>
<feature type="domain" description="Fucosyltransferase C-terminal" evidence="13">
    <location>
        <begin position="228"/>
        <end position="405"/>
    </location>
</feature>
<evidence type="ECO:0000256" key="5">
    <source>
        <dbReference type="ARBA" id="ARBA00022679"/>
    </source>
</evidence>
<evidence type="ECO:0000256" key="7">
    <source>
        <dbReference type="ARBA" id="ARBA00022968"/>
    </source>
</evidence>
<dbReference type="InterPro" id="IPR001503">
    <property type="entry name" value="Glyco_trans_10"/>
</dbReference>
<comment type="caution">
    <text evidence="15">The sequence shown here is derived from an EMBL/GenBank/DDBJ whole genome shotgun (WGS) entry which is preliminary data.</text>
</comment>
<gene>
    <name evidence="15" type="ORF">EEDITHA_LOCUS4094</name>
</gene>
<evidence type="ECO:0000259" key="14">
    <source>
        <dbReference type="Pfam" id="PF17039"/>
    </source>
</evidence>
<evidence type="ECO:0000256" key="8">
    <source>
        <dbReference type="ARBA" id="ARBA00022989"/>
    </source>
</evidence>
<dbReference type="Proteomes" id="UP001153954">
    <property type="component" value="Unassembled WGS sequence"/>
</dbReference>
<feature type="domain" description="Fucosyltransferase N-terminal" evidence="14">
    <location>
        <begin position="71"/>
        <end position="193"/>
    </location>
</feature>
<keyword evidence="11" id="KW-0325">Glycoprotein</keyword>
<comment type="pathway">
    <text evidence="2">Protein modification; protein glycosylation.</text>
</comment>
<keyword evidence="5 12" id="KW-0808">Transferase</keyword>
<dbReference type="PANTHER" id="PTHR48438:SF1">
    <property type="entry name" value="ALPHA-(1,3)-FUCOSYLTRANSFERASE C-RELATED"/>
    <property type="match status" value="1"/>
</dbReference>
<evidence type="ECO:0000259" key="13">
    <source>
        <dbReference type="Pfam" id="PF00852"/>
    </source>
</evidence>
<protein>
    <recommendedName>
        <fullName evidence="12">Fucosyltransferase</fullName>
        <ecNumber evidence="12">2.4.1.-</ecNumber>
    </recommendedName>
</protein>
<dbReference type="PANTHER" id="PTHR48438">
    <property type="entry name" value="ALPHA-(1,3)-FUCOSYLTRANSFERASE C-RELATED"/>
    <property type="match status" value="1"/>
</dbReference>
<evidence type="ECO:0000313" key="15">
    <source>
        <dbReference type="EMBL" id="CAH2087880.1"/>
    </source>
</evidence>
<keyword evidence="16" id="KW-1185">Reference proteome</keyword>
<evidence type="ECO:0000256" key="10">
    <source>
        <dbReference type="ARBA" id="ARBA00023136"/>
    </source>
</evidence>
<name>A0AAU9TL96_EUPED</name>
<keyword evidence="4 12" id="KW-0328">Glycosyltransferase</keyword>
<evidence type="ECO:0000256" key="6">
    <source>
        <dbReference type="ARBA" id="ARBA00022692"/>
    </source>
</evidence>
<dbReference type="GO" id="GO:0008417">
    <property type="term" value="F:fucosyltransferase activity"/>
    <property type="evidence" value="ECO:0007669"/>
    <property type="project" value="InterPro"/>
</dbReference>
<evidence type="ECO:0000256" key="3">
    <source>
        <dbReference type="ARBA" id="ARBA00008919"/>
    </source>
</evidence>
<comment type="similarity">
    <text evidence="3 12">Belongs to the glycosyltransferase 10 family.</text>
</comment>
<evidence type="ECO:0000256" key="12">
    <source>
        <dbReference type="RuleBase" id="RU003832"/>
    </source>
</evidence>
<keyword evidence="8 12" id="KW-1133">Transmembrane helix</keyword>
<reference evidence="15" key="1">
    <citation type="submission" date="2022-03" db="EMBL/GenBank/DDBJ databases">
        <authorList>
            <person name="Tunstrom K."/>
        </authorList>
    </citation>
    <scope>NUCLEOTIDE SEQUENCE</scope>
</reference>
<dbReference type="Pfam" id="PF17039">
    <property type="entry name" value="Glyco_tran_10_N"/>
    <property type="match status" value="1"/>
</dbReference>
<sequence>MKIKKNIKNIITMYYVKEMIFVSPCRRTLTKLIIYISCFVLVFFIFSIIQISRQFYESMNAQKVRYPTDLKYILFWKKPITNRSEKLRFNHAPKFIDGQSMFIKQRCKFINCFITHNKYLLRKDHQNLDAVVFDVRDIMDFSINEFDLTRSADQKYIFRSLHSSENYPICDPFFDNFFNWTWTYKLNSDIPQPLINIYNSRNELVGPNINMAWNKKMIHKNRFFRQISSKTKAVAWIVNKCKMKRKYQDFVRELKKELKSYNYTLDIYGTCGDNMCPGSSITKCLKMIEMRYFFQLIVEDTFAEDYVSERMVRAMTRIVIPIVLGTSDYNNFLPPGSYINAQTFDMKKLGAIIDYLLQNRNTYKHFFDWKNHYYYTVRPRSLVCDLCEKLNNFNQTYKSTIRKDFRKWWNSDYKNACQKRFHKIYV</sequence>
<feature type="transmembrane region" description="Helical" evidence="12">
    <location>
        <begin position="32"/>
        <end position="51"/>
    </location>
</feature>
<dbReference type="SUPFAM" id="SSF53756">
    <property type="entry name" value="UDP-Glycosyltransferase/glycogen phosphorylase"/>
    <property type="match status" value="1"/>
</dbReference>
<evidence type="ECO:0000313" key="16">
    <source>
        <dbReference type="Proteomes" id="UP001153954"/>
    </source>
</evidence>
<keyword evidence="6 12" id="KW-0812">Transmembrane</keyword>
<organism evidence="15 16">
    <name type="scientific">Euphydryas editha</name>
    <name type="common">Edith's checkerspot</name>
    <dbReference type="NCBI Taxonomy" id="104508"/>
    <lineage>
        <taxon>Eukaryota</taxon>
        <taxon>Metazoa</taxon>
        <taxon>Ecdysozoa</taxon>
        <taxon>Arthropoda</taxon>
        <taxon>Hexapoda</taxon>
        <taxon>Insecta</taxon>
        <taxon>Pterygota</taxon>
        <taxon>Neoptera</taxon>
        <taxon>Endopterygota</taxon>
        <taxon>Lepidoptera</taxon>
        <taxon>Glossata</taxon>
        <taxon>Ditrysia</taxon>
        <taxon>Papilionoidea</taxon>
        <taxon>Nymphalidae</taxon>
        <taxon>Nymphalinae</taxon>
        <taxon>Euphydryas</taxon>
    </lineage>
</organism>
<comment type="subcellular location">
    <subcellularLocation>
        <location evidence="1 12">Golgi apparatus</location>
        <location evidence="1 12">Golgi stack membrane</location>
        <topology evidence="1 12">Single-pass type II membrane protein</topology>
    </subcellularLocation>
</comment>
<evidence type="ECO:0000256" key="2">
    <source>
        <dbReference type="ARBA" id="ARBA00004922"/>
    </source>
</evidence>
<dbReference type="AlphaFoldDB" id="A0AAU9TL96"/>
<evidence type="ECO:0000256" key="11">
    <source>
        <dbReference type="ARBA" id="ARBA00023180"/>
    </source>
</evidence>
<evidence type="ECO:0000256" key="1">
    <source>
        <dbReference type="ARBA" id="ARBA00004447"/>
    </source>
</evidence>
<dbReference type="InterPro" id="IPR055270">
    <property type="entry name" value="Glyco_tran_10_C"/>
</dbReference>
<evidence type="ECO:0000256" key="9">
    <source>
        <dbReference type="ARBA" id="ARBA00023034"/>
    </source>
</evidence>
<proteinExistence type="inferred from homology"/>
<dbReference type="InterPro" id="IPR038577">
    <property type="entry name" value="GT10-like_C_sf"/>
</dbReference>
<evidence type="ECO:0000256" key="4">
    <source>
        <dbReference type="ARBA" id="ARBA00022676"/>
    </source>
</evidence>
<dbReference type="InterPro" id="IPR031481">
    <property type="entry name" value="Glyco_tran_10_N"/>
</dbReference>
<keyword evidence="9 12" id="KW-0333">Golgi apparatus</keyword>
<dbReference type="EMBL" id="CAKOGL010000007">
    <property type="protein sequence ID" value="CAH2087880.1"/>
    <property type="molecule type" value="Genomic_DNA"/>
</dbReference>
<keyword evidence="7" id="KW-0735">Signal-anchor</keyword>
<dbReference type="GO" id="GO:0032580">
    <property type="term" value="C:Golgi cisterna membrane"/>
    <property type="evidence" value="ECO:0007669"/>
    <property type="project" value="UniProtKB-SubCell"/>
</dbReference>
<dbReference type="Pfam" id="PF00852">
    <property type="entry name" value="Glyco_transf_10"/>
    <property type="match status" value="1"/>
</dbReference>
<accession>A0AAU9TL96</accession>
<dbReference type="EC" id="2.4.1.-" evidence="12"/>